<comment type="function">
    <text evidence="7">Hydrolyzes ribosome-free peptidyl-tRNAs (with 1 or more amino acids incorporated), which drop off the ribosome during protein synthesis, or as a result of ribosome stalling.</text>
</comment>
<evidence type="ECO:0000313" key="10">
    <source>
        <dbReference type="EMBL" id="CAL1240989.1"/>
    </source>
</evidence>
<keyword evidence="3 7" id="KW-0378">Hydrolase</keyword>
<dbReference type="CDD" id="cd00462">
    <property type="entry name" value="PTH"/>
    <property type="match status" value="1"/>
</dbReference>
<feature type="binding site" evidence="7">
    <location>
        <position position="117"/>
    </location>
    <ligand>
        <name>tRNA</name>
        <dbReference type="ChEBI" id="CHEBI:17843"/>
    </ligand>
</feature>
<keyword evidence="2 7" id="KW-0820">tRNA-binding</keyword>
<dbReference type="PROSITE" id="PS01195">
    <property type="entry name" value="PEPT_TRNA_HYDROL_1"/>
    <property type="match status" value="1"/>
</dbReference>
<comment type="similarity">
    <text evidence="5 7 9">Belongs to the PTH family.</text>
</comment>
<dbReference type="PANTHER" id="PTHR17224">
    <property type="entry name" value="PEPTIDYL-TRNA HYDROLASE"/>
    <property type="match status" value="1"/>
</dbReference>
<dbReference type="InterPro" id="IPR001328">
    <property type="entry name" value="Pept_tRNA_hydro"/>
</dbReference>
<dbReference type="PANTHER" id="PTHR17224:SF1">
    <property type="entry name" value="PEPTIDYL-TRNA HYDROLASE"/>
    <property type="match status" value="1"/>
</dbReference>
<feature type="site" description="Stabilizes the basic form of H active site to accept a proton" evidence="7">
    <location>
        <position position="96"/>
    </location>
</feature>
<evidence type="ECO:0000256" key="8">
    <source>
        <dbReference type="RuleBase" id="RU000673"/>
    </source>
</evidence>
<comment type="catalytic activity">
    <reaction evidence="7 8">
        <text>an N-acyl-L-alpha-aminoacyl-tRNA + H2O = an N-acyl-L-amino acid + a tRNA + H(+)</text>
        <dbReference type="Rhea" id="RHEA:54448"/>
        <dbReference type="Rhea" id="RHEA-COMP:10123"/>
        <dbReference type="Rhea" id="RHEA-COMP:13883"/>
        <dbReference type="ChEBI" id="CHEBI:15377"/>
        <dbReference type="ChEBI" id="CHEBI:15378"/>
        <dbReference type="ChEBI" id="CHEBI:59874"/>
        <dbReference type="ChEBI" id="CHEBI:78442"/>
        <dbReference type="ChEBI" id="CHEBI:138191"/>
        <dbReference type="EC" id="3.1.1.29"/>
    </reaction>
</comment>
<dbReference type="EMBL" id="OZ026884">
    <property type="protein sequence ID" value="CAL1240989.1"/>
    <property type="molecule type" value="Genomic_DNA"/>
</dbReference>
<evidence type="ECO:0000256" key="2">
    <source>
        <dbReference type="ARBA" id="ARBA00022555"/>
    </source>
</evidence>
<comment type="function">
    <text evidence="7">Catalyzes the release of premature peptidyl moieties from peptidyl-tRNA molecules trapped in stalled 50S ribosomal subunits, and thus maintains levels of free tRNAs and 50S ribosomes.</text>
</comment>
<organism evidence="10 11">
    <name type="scientific">Candidatus Methylocalor cossyra</name>
    <dbReference type="NCBI Taxonomy" id="3108543"/>
    <lineage>
        <taxon>Bacteria</taxon>
        <taxon>Pseudomonadati</taxon>
        <taxon>Pseudomonadota</taxon>
        <taxon>Gammaproteobacteria</taxon>
        <taxon>Methylococcales</taxon>
        <taxon>Methylococcaceae</taxon>
        <taxon>Candidatus Methylocalor</taxon>
    </lineage>
</organism>
<sequence>MAVNFKMVVGLGNPTAQYEHTRHNAGFWFLDEVAAHHRVALHREQRFQGVVGKLEWAGSTVLLLKPMTYMNRSGLSVGAVARYFHIQPAEILVAHDELDLAPGVVRLKRGGGHGGHNGLRDLMAHLGSPDFHRLRFGIGHPGDRAAVIAYVLGVPDPSERSLIEQAIAKAVVLLPELLVSPLEMVMNQLHAGSPPSGKKVS</sequence>
<dbReference type="HAMAP" id="MF_00083">
    <property type="entry name" value="Pept_tRNA_hydro_bact"/>
    <property type="match status" value="1"/>
</dbReference>
<feature type="site" description="Discriminates between blocked and unblocked aminoacyl-tRNA" evidence="7">
    <location>
        <position position="13"/>
    </location>
</feature>
<proteinExistence type="inferred from homology"/>
<dbReference type="SUPFAM" id="SSF53178">
    <property type="entry name" value="Peptidyl-tRNA hydrolase-like"/>
    <property type="match status" value="1"/>
</dbReference>
<protein>
    <recommendedName>
        <fullName evidence="6 7">Peptidyl-tRNA hydrolase</fullName>
        <shortName evidence="7">Pth</shortName>
        <ecNumber evidence="1 7">3.1.1.29</ecNumber>
    </recommendedName>
</protein>
<keyword evidence="11" id="KW-1185">Reference proteome</keyword>
<dbReference type="Pfam" id="PF01195">
    <property type="entry name" value="Pept_tRNA_hydro"/>
    <property type="match status" value="1"/>
</dbReference>
<evidence type="ECO:0000256" key="5">
    <source>
        <dbReference type="ARBA" id="ARBA00038063"/>
    </source>
</evidence>
<keyword evidence="7" id="KW-0963">Cytoplasm</keyword>
<feature type="binding site" evidence="7">
    <location>
        <position position="18"/>
    </location>
    <ligand>
        <name>tRNA</name>
        <dbReference type="ChEBI" id="CHEBI:17843"/>
    </ligand>
</feature>
<evidence type="ECO:0000256" key="3">
    <source>
        <dbReference type="ARBA" id="ARBA00022801"/>
    </source>
</evidence>
<evidence type="ECO:0000256" key="6">
    <source>
        <dbReference type="ARBA" id="ARBA00050038"/>
    </source>
</evidence>
<keyword evidence="4 7" id="KW-0694">RNA-binding</keyword>
<dbReference type="GO" id="GO:0004045">
    <property type="term" value="F:peptidyl-tRNA hydrolase activity"/>
    <property type="evidence" value="ECO:0007669"/>
    <property type="project" value="UniProtKB-EC"/>
</dbReference>
<evidence type="ECO:0000256" key="4">
    <source>
        <dbReference type="ARBA" id="ARBA00022884"/>
    </source>
</evidence>
<dbReference type="EC" id="3.1.1.29" evidence="1 7"/>
<dbReference type="PROSITE" id="PS01196">
    <property type="entry name" value="PEPT_TRNA_HYDROL_2"/>
    <property type="match status" value="1"/>
</dbReference>
<dbReference type="Gene3D" id="3.40.50.1470">
    <property type="entry name" value="Peptidyl-tRNA hydrolase"/>
    <property type="match status" value="1"/>
</dbReference>
<evidence type="ECO:0000256" key="7">
    <source>
        <dbReference type="HAMAP-Rule" id="MF_00083"/>
    </source>
</evidence>
<accession>A0ABM9NK45</accession>
<gene>
    <name evidence="7 10" type="primary">pth</name>
    <name evidence="10" type="ORF">MECH1_V1_2213</name>
</gene>
<feature type="binding site" evidence="7">
    <location>
        <position position="71"/>
    </location>
    <ligand>
        <name>tRNA</name>
        <dbReference type="ChEBI" id="CHEBI:17843"/>
    </ligand>
</feature>
<comment type="subcellular location">
    <subcellularLocation>
        <location evidence="7">Cytoplasm</location>
    </subcellularLocation>
</comment>
<evidence type="ECO:0000256" key="9">
    <source>
        <dbReference type="RuleBase" id="RU004320"/>
    </source>
</evidence>
<reference evidence="10 11" key="1">
    <citation type="submission" date="2024-04" db="EMBL/GenBank/DDBJ databases">
        <authorList>
            <person name="Cremers G."/>
        </authorList>
    </citation>
    <scope>NUCLEOTIDE SEQUENCE [LARGE SCALE GENOMIC DNA]</scope>
    <source>
        <strain evidence="10">MeCH1-AG</strain>
    </source>
</reference>
<name>A0ABM9NK45_9GAMM</name>
<dbReference type="RefSeq" id="WP_348757529.1">
    <property type="nucleotide sequence ID" value="NZ_OZ026884.1"/>
</dbReference>
<comment type="subunit">
    <text evidence="7">Monomer.</text>
</comment>
<feature type="active site" description="Proton acceptor" evidence="7">
    <location>
        <position position="23"/>
    </location>
</feature>
<dbReference type="InterPro" id="IPR018171">
    <property type="entry name" value="Pept_tRNA_hydro_CS"/>
</dbReference>
<dbReference type="NCBIfam" id="TIGR00447">
    <property type="entry name" value="pth"/>
    <property type="match status" value="1"/>
</dbReference>
<evidence type="ECO:0000256" key="1">
    <source>
        <dbReference type="ARBA" id="ARBA00013260"/>
    </source>
</evidence>
<feature type="binding site" evidence="7">
    <location>
        <position position="69"/>
    </location>
    <ligand>
        <name>tRNA</name>
        <dbReference type="ChEBI" id="CHEBI:17843"/>
    </ligand>
</feature>
<evidence type="ECO:0000313" key="11">
    <source>
        <dbReference type="Proteomes" id="UP001497493"/>
    </source>
</evidence>
<dbReference type="Proteomes" id="UP001497493">
    <property type="component" value="Chromosome"/>
</dbReference>
<dbReference type="InterPro" id="IPR036416">
    <property type="entry name" value="Pept_tRNA_hydro_sf"/>
</dbReference>